<dbReference type="GO" id="GO:0046512">
    <property type="term" value="P:sphingosine biosynthetic process"/>
    <property type="evidence" value="ECO:0007669"/>
    <property type="project" value="TreeGrafter"/>
</dbReference>
<proteinExistence type="predicted"/>
<dbReference type="GeneID" id="25266118"/>
<dbReference type="InterPro" id="IPR050187">
    <property type="entry name" value="Lipid_Phosphate_FormReg"/>
</dbReference>
<dbReference type="PROSITE" id="PS50146">
    <property type="entry name" value="DAGK"/>
    <property type="match status" value="1"/>
</dbReference>
<accession>A0A066VIK2</accession>
<name>A0A066VIK2_TILAU</name>
<dbReference type="GO" id="GO:0016020">
    <property type="term" value="C:membrane"/>
    <property type="evidence" value="ECO:0007669"/>
    <property type="project" value="TreeGrafter"/>
</dbReference>
<keyword evidence="3" id="KW-1185">Reference proteome</keyword>
<dbReference type="Pfam" id="PF00781">
    <property type="entry name" value="DAGK_cat"/>
    <property type="match status" value="1"/>
</dbReference>
<evidence type="ECO:0000313" key="3">
    <source>
        <dbReference type="Proteomes" id="UP000027361"/>
    </source>
</evidence>
<protein>
    <recommendedName>
        <fullName evidence="1">DAGKc domain-containing protein</fullName>
    </recommendedName>
</protein>
<dbReference type="Proteomes" id="UP000027361">
    <property type="component" value="Unassembled WGS sequence"/>
</dbReference>
<organism evidence="2 3">
    <name type="scientific">Tilletiaria anomala (strain ATCC 24038 / CBS 436.72 / UBC 951)</name>
    <dbReference type="NCBI Taxonomy" id="1037660"/>
    <lineage>
        <taxon>Eukaryota</taxon>
        <taxon>Fungi</taxon>
        <taxon>Dikarya</taxon>
        <taxon>Basidiomycota</taxon>
        <taxon>Ustilaginomycotina</taxon>
        <taxon>Exobasidiomycetes</taxon>
        <taxon>Georgefischeriales</taxon>
        <taxon>Tilletiariaceae</taxon>
        <taxon>Tilletiaria</taxon>
    </lineage>
</organism>
<dbReference type="GO" id="GO:0005737">
    <property type="term" value="C:cytoplasm"/>
    <property type="evidence" value="ECO:0007669"/>
    <property type="project" value="TreeGrafter"/>
</dbReference>
<dbReference type="SMART" id="SM00046">
    <property type="entry name" value="DAGKc"/>
    <property type="match status" value="1"/>
</dbReference>
<dbReference type="OrthoDB" id="336240at2759"/>
<dbReference type="RefSeq" id="XP_013241671.1">
    <property type="nucleotide sequence ID" value="XM_013386217.1"/>
</dbReference>
<dbReference type="Gene3D" id="3.40.50.10330">
    <property type="entry name" value="Probable inorganic polyphosphate/atp-NAD kinase, domain 1"/>
    <property type="match status" value="1"/>
</dbReference>
<dbReference type="InParanoid" id="A0A066VIK2"/>
<reference evidence="2 3" key="1">
    <citation type="submission" date="2014-05" db="EMBL/GenBank/DDBJ databases">
        <title>Draft genome sequence of a rare smut relative, Tilletiaria anomala UBC 951.</title>
        <authorList>
            <consortium name="DOE Joint Genome Institute"/>
            <person name="Toome M."/>
            <person name="Kuo A."/>
            <person name="Henrissat B."/>
            <person name="Lipzen A."/>
            <person name="Tritt A."/>
            <person name="Yoshinaga Y."/>
            <person name="Zane M."/>
            <person name="Barry K."/>
            <person name="Grigoriev I.V."/>
            <person name="Spatafora J.W."/>
            <person name="Aimea M.C."/>
        </authorList>
    </citation>
    <scope>NUCLEOTIDE SEQUENCE [LARGE SCALE GENOMIC DNA]</scope>
    <source>
        <strain evidence="2 3">UBC 951</strain>
    </source>
</reference>
<dbReference type="STRING" id="1037660.A0A066VIK2"/>
<dbReference type="HOGENOM" id="CLU_048757_0_0_1"/>
<dbReference type="SUPFAM" id="SSF111331">
    <property type="entry name" value="NAD kinase/diacylglycerol kinase-like"/>
    <property type="match status" value="1"/>
</dbReference>
<dbReference type="GO" id="GO:0001727">
    <property type="term" value="F:lipid kinase activity"/>
    <property type="evidence" value="ECO:0007669"/>
    <property type="project" value="TreeGrafter"/>
</dbReference>
<evidence type="ECO:0000313" key="2">
    <source>
        <dbReference type="EMBL" id="KDN41316.1"/>
    </source>
</evidence>
<dbReference type="PANTHER" id="PTHR12358:SF105">
    <property type="entry name" value="DAGKC DOMAIN-CONTAINING PROTEIN"/>
    <property type="match status" value="1"/>
</dbReference>
<dbReference type="AlphaFoldDB" id="A0A066VIK2"/>
<gene>
    <name evidence="2" type="ORF">K437DRAFT_269715</name>
</gene>
<dbReference type="EMBL" id="JMSN01000081">
    <property type="protein sequence ID" value="KDN41316.1"/>
    <property type="molecule type" value="Genomic_DNA"/>
</dbReference>
<dbReference type="InterPro" id="IPR016064">
    <property type="entry name" value="NAD/diacylglycerol_kinase_sf"/>
</dbReference>
<dbReference type="InterPro" id="IPR017438">
    <property type="entry name" value="ATP-NAD_kinase_N"/>
</dbReference>
<comment type="caution">
    <text evidence="2">The sequence shown here is derived from an EMBL/GenBank/DDBJ whole genome shotgun (WGS) entry which is preliminary data.</text>
</comment>
<dbReference type="PANTHER" id="PTHR12358">
    <property type="entry name" value="SPHINGOSINE KINASE"/>
    <property type="match status" value="1"/>
</dbReference>
<dbReference type="OMA" id="GWEWIPD"/>
<evidence type="ECO:0000259" key="1">
    <source>
        <dbReference type="PROSITE" id="PS50146"/>
    </source>
</evidence>
<sequence>MMRAQLHVILNPVSGGQQAESILSSAVDPLLKRQEPKIEYQIRRTARPGHASDITYDLLQSAERTDGLSLRIALLGGDGTTHEVLNGINRFHKARSQELPQIELAVVPTGTANALFAGLYPPHVQPASNGTTSCDTEHGWRLRSLKALLSSLCHSFPSSSPSAATSVPLTLAKASISSADETSAAKELVSHLVTSHAFHASILLDSDSADLRAKYPGVERFKVAAGMNATRWTNYPLASAILSTAETRSQQSGTVRLLPYQKDDHGGEVSVEKYDARSRSWRSESLQEPADHVQIEGPFFYFAALTTDRLEPAFVPGPFSAAKSTAAFRCPSQDEWQAIRCGLSRPSNALDVVIIRPARDPAVQAAIKSLKSLSSGPIDWSSPSEAFDIKQRFAAMRLSPIMAAMYDEGKHIQLTYPLPDDAAAELATDGQGEYVVEYYRTGGYIWLAGNEGEGEERARVACIDGAIVKGDRTEVRVVQNLTKHVRVWR</sequence>
<dbReference type="InterPro" id="IPR001206">
    <property type="entry name" value="Diacylglycerol_kinase_cat_dom"/>
</dbReference>
<feature type="domain" description="DAGKc" evidence="1">
    <location>
        <begin position="1"/>
        <end position="129"/>
    </location>
</feature>